<name>A0AAD5SD65_9FUNG</name>
<evidence type="ECO:0000313" key="2">
    <source>
        <dbReference type="Proteomes" id="UP001212841"/>
    </source>
</evidence>
<keyword evidence="2" id="KW-1185">Reference proteome</keyword>
<sequence length="242" mass="28201">MAISPPILTQTSPLLPKPSIPRDPSIHCPRHHRQPRFESYLTLQRCCNPARANKPRSILKKPLQQAQSQLALKDRGHFVLKTSHIRHNPIYISSLTLQKFVTIFRSSVLHRDRDNKFQTLHQILIKYIDHHEEPFGNVLMEPYARTRLHCEAYYIRAAGVLETYETSLNIGRLKYSLEYKLCKDEELQEDGNKTRERLGSYEYMLYDRWYDGGIGVVRAFFSSRSGDCHVLTSNDLPCHLPK</sequence>
<gene>
    <name evidence="1" type="ORF">HK097_008747</name>
</gene>
<dbReference type="AlphaFoldDB" id="A0AAD5SD65"/>
<reference evidence="1" key="1">
    <citation type="submission" date="2020-05" db="EMBL/GenBank/DDBJ databases">
        <title>Phylogenomic resolution of chytrid fungi.</title>
        <authorList>
            <person name="Stajich J.E."/>
            <person name="Amses K."/>
            <person name="Simmons R."/>
            <person name="Seto K."/>
            <person name="Myers J."/>
            <person name="Bonds A."/>
            <person name="Quandt C.A."/>
            <person name="Barry K."/>
            <person name="Liu P."/>
            <person name="Grigoriev I."/>
            <person name="Longcore J.E."/>
            <person name="James T.Y."/>
        </authorList>
    </citation>
    <scope>NUCLEOTIDE SEQUENCE</scope>
    <source>
        <strain evidence="1">JEL0318</strain>
    </source>
</reference>
<comment type="caution">
    <text evidence="1">The sequence shown here is derived from an EMBL/GenBank/DDBJ whole genome shotgun (WGS) entry which is preliminary data.</text>
</comment>
<protein>
    <submittedName>
        <fullName evidence="1">Uncharacterized protein</fullName>
    </submittedName>
</protein>
<proteinExistence type="predicted"/>
<organism evidence="1 2">
    <name type="scientific">Rhizophlyctis rosea</name>
    <dbReference type="NCBI Taxonomy" id="64517"/>
    <lineage>
        <taxon>Eukaryota</taxon>
        <taxon>Fungi</taxon>
        <taxon>Fungi incertae sedis</taxon>
        <taxon>Chytridiomycota</taxon>
        <taxon>Chytridiomycota incertae sedis</taxon>
        <taxon>Chytridiomycetes</taxon>
        <taxon>Rhizophlyctidales</taxon>
        <taxon>Rhizophlyctidaceae</taxon>
        <taxon>Rhizophlyctis</taxon>
    </lineage>
</organism>
<evidence type="ECO:0000313" key="1">
    <source>
        <dbReference type="EMBL" id="KAJ3050294.1"/>
    </source>
</evidence>
<accession>A0AAD5SD65</accession>
<dbReference type="EMBL" id="JADGJD010000531">
    <property type="protein sequence ID" value="KAJ3050294.1"/>
    <property type="molecule type" value="Genomic_DNA"/>
</dbReference>
<dbReference type="Proteomes" id="UP001212841">
    <property type="component" value="Unassembled WGS sequence"/>
</dbReference>